<dbReference type="EMBL" id="RQTK01000199">
    <property type="protein sequence ID" value="RUS84643.1"/>
    <property type="molecule type" value="Genomic_DNA"/>
</dbReference>
<keyword evidence="15" id="KW-1185">Reference proteome</keyword>
<keyword evidence="11" id="KW-0325">Glycoprotein</keyword>
<evidence type="ECO:0000256" key="8">
    <source>
        <dbReference type="ARBA" id="ARBA00023053"/>
    </source>
</evidence>
<dbReference type="Gene3D" id="1.20.1730.10">
    <property type="entry name" value="Sodium/glucose cotransporter"/>
    <property type="match status" value="1"/>
</dbReference>
<keyword evidence="7 13" id="KW-1133">Transmembrane helix</keyword>
<reference evidence="14 15" key="1">
    <citation type="submission" date="2019-01" db="EMBL/GenBank/DDBJ databases">
        <title>A draft genome assembly of the solar-powered sea slug Elysia chlorotica.</title>
        <authorList>
            <person name="Cai H."/>
            <person name="Li Q."/>
            <person name="Fang X."/>
            <person name="Li J."/>
            <person name="Curtis N.E."/>
            <person name="Altenburger A."/>
            <person name="Shibata T."/>
            <person name="Feng M."/>
            <person name="Maeda T."/>
            <person name="Schwartz J.A."/>
            <person name="Shigenobu S."/>
            <person name="Lundholm N."/>
            <person name="Nishiyama T."/>
            <person name="Yang H."/>
            <person name="Hasebe M."/>
            <person name="Li S."/>
            <person name="Pierce S.K."/>
            <person name="Wang J."/>
        </authorList>
    </citation>
    <scope>NUCLEOTIDE SEQUENCE [LARGE SCALE GENOMIC DNA]</scope>
    <source>
        <strain evidence="14">EC2010</strain>
        <tissue evidence="14">Whole organism of an adult</tissue>
    </source>
</reference>
<dbReference type="OrthoDB" id="546820at2759"/>
<evidence type="ECO:0008006" key="16">
    <source>
        <dbReference type="Google" id="ProtNLM"/>
    </source>
</evidence>
<dbReference type="InterPro" id="IPR052244">
    <property type="entry name" value="Choline_transporter"/>
</dbReference>
<feature type="transmembrane region" description="Helical" evidence="13">
    <location>
        <begin position="78"/>
        <end position="99"/>
    </location>
</feature>
<keyword evidence="4 13" id="KW-0812">Transmembrane</keyword>
<sequence>MDPAAVVVLVIFYLIILLVGLLAAYRQKGKGHIIGELETSLVAGRDLKTSVGIFTMIATTVGGGFINGTAEEVAKAGIVWTLAPFGIFIGLNLGGAVYARKMRTARYLTMLDPFQVHHGNFVTFLIYSASLTGDLLWTASILNALGMCLHKYN</sequence>
<dbReference type="STRING" id="188477.A0A3S1A7K0"/>
<evidence type="ECO:0000256" key="12">
    <source>
        <dbReference type="ARBA" id="ARBA00023201"/>
    </source>
</evidence>
<dbReference type="PROSITE" id="PS50283">
    <property type="entry name" value="NA_SOLUT_SYMP_3"/>
    <property type="match status" value="1"/>
</dbReference>
<evidence type="ECO:0000256" key="10">
    <source>
        <dbReference type="ARBA" id="ARBA00023136"/>
    </source>
</evidence>
<dbReference type="PANTHER" id="PTHR45897">
    <property type="entry name" value="HIGH-AFFINITY CHOLINE TRANSPORTER 1"/>
    <property type="match status" value="1"/>
</dbReference>
<gene>
    <name evidence="14" type="ORF">EGW08_007615</name>
</gene>
<feature type="transmembrane region" description="Helical" evidence="13">
    <location>
        <begin position="6"/>
        <end position="25"/>
    </location>
</feature>
<dbReference type="GO" id="GO:0005886">
    <property type="term" value="C:plasma membrane"/>
    <property type="evidence" value="ECO:0007669"/>
    <property type="project" value="TreeGrafter"/>
</dbReference>
<dbReference type="GO" id="GO:0005307">
    <property type="term" value="F:choline:sodium symporter activity"/>
    <property type="evidence" value="ECO:0007669"/>
    <property type="project" value="TreeGrafter"/>
</dbReference>
<keyword evidence="6" id="KW-0530">Neurotransmitter biosynthesis</keyword>
<evidence type="ECO:0000256" key="4">
    <source>
        <dbReference type="ARBA" id="ARBA00022692"/>
    </source>
</evidence>
<evidence type="ECO:0000256" key="13">
    <source>
        <dbReference type="SAM" id="Phobius"/>
    </source>
</evidence>
<protein>
    <recommendedName>
        <fullName evidence="16">Sodium/solute symporter</fullName>
    </recommendedName>
</protein>
<dbReference type="PANTHER" id="PTHR45897:SF4">
    <property type="entry name" value="HIGH-AFFINITY CHOLINE TRANSPORTER 1"/>
    <property type="match status" value="1"/>
</dbReference>
<keyword evidence="10 13" id="KW-0472">Membrane</keyword>
<dbReference type="InterPro" id="IPR038377">
    <property type="entry name" value="Na/Glc_symporter_sf"/>
</dbReference>
<evidence type="ECO:0000256" key="11">
    <source>
        <dbReference type="ARBA" id="ARBA00023180"/>
    </source>
</evidence>
<evidence type="ECO:0000256" key="3">
    <source>
        <dbReference type="ARBA" id="ARBA00022448"/>
    </source>
</evidence>
<keyword evidence="3" id="KW-0813">Transport</keyword>
<evidence type="ECO:0000313" key="14">
    <source>
        <dbReference type="EMBL" id="RUS84643.1"/>
    </source>
</evidence>
<evidence type="ECO:0000256" key="6">
    <source>
        <dbReference type="ARBA" id="ARBA00022979"/>
    </source>
</evidence>
<evidence type="ECO:0000313" key="15">
    <source>
        <dbReference type="Proteomes" id="UP000271974"/>
    </source>
</evidence>
<evidence type="ECO:0000256" key="5">
    <source>
        <dbReference type="ARBA" id="ARBA00022847"/>
    </source>
</evidence>
<keyword evidence="9" id="KW-0406">Ion transport</keyword>
<comment type="similarity">
    <text evidence="2">Belongs to the sodium:solute symporter (SSF) (TC 2.A.21) family.</text>
</comment>
<evidence type="ECO:0000256" key="7">
    <source>
        <dbReference type="ARBA" id="ARBA00022989"/>
    </source>
</evidence>
<name>A0A3S1A7K0_ELYCH</name>
<comment type="subcellular location">
    <subcellularLocation>
        <location evidence="1">Membrane</location>
        <topology evidence="1">Multi-pass membrane protein</topology>
    </subcellularLocation>
</comment>
<keyword evidence="5" id="KW-0769">Symport</keyword>
<feature type="transmembrane region" description="Helical" evidence="13">
    <location>
        <begin position="46"/>
        <end position="66"/>
    </location>
</feature>
<dbReference type="AlphaFoldDB" id="A0A3S1A7K0"/>
<organism evidence="14 15">
    <name type="scientific">Elysia chlorotica</name>
    <name type="common">Eastern emerald elysia</name>
    <name type="synonym">Sea slug</name>
    <dbReference type="NCBI Taxonomy" id="188477"/>
    <lineage>
        <taxon>Eukaryota</taxon>
        <taxon>Metazoa</taxon>
        <taxon>Spiralia</taxon>
        <taxon>Lophotrochozoa</taxon>
        <taxon>Mollusca</taxon>
        <taxon>Gastropoda</taxon>
        <taxon>Heterobranchia</taxon>
        <taxon>Euthyneura</taxon>
        <taxon>Panpulmonata</taxon>
        <taxon>Sacoglossa</taxon>
        <taxon>Placobranchoidea</taxon>
        <taxon>Plakobranchidae</taxon>
        <taxon>Elysia</taxon>
    </lineage>
</organism>
<evidence type="ECO:0000256" key="1">
    <source>
        <dbReference type="ARBA" id="ARBA00004141"/>
    </source>
</evidence>
<evidence type="ECO:0000256" key="2">
    <source>
        <dbReference type="ARBA" id="ARBA00006434"/>
    </source>
</evidence>
<dbReference type="GO" id="GO:0008292">
    <property type="term" value="P:acetylcholine biosynthetic process"/>
    <property type="evidence" value="ECO:0007669"/>
    <property type="project" value="TreeGrafter"/>
</dbReference>
<comment type="caution">
    <text evidence="14">The sequence shown here is derived from an EMBL/GenBank/DDBJ whole genome shotgun (WGS) entry which is preliminary data.</text>
</comment>
<accession>A0A3S1A7K0</accession>
<keyword evidence="12" id="KW-0739">Sodium transport</keyword>
<dbReference type="InterPro" id="IPR001734">
    <property type="entry name" value="Na/solute_symporter"/>
</dbReference>
<evidence type="ECO:0000256" key="9">
    <source>
        <dbReference type="ARBA" id="ARBA00023065"/>
    </source>
</evidence>
<dbReference type="Proteomes" id="UP000271974">
    <property type="component" value="Unassembled WGS sequence"/>
</dbReference>
<proteinExistence type="inferred from homology"/>
<keyword evidence="8" id="KW-0915">Sodium</keyword>